<keyword evidence="4 6" id="KW-0067">ATP-binding</keyword>
<dbReference type="SMART" id="SM00382">
    <property type="entry name" value="AAA"/>
    <property type="match status" value="1"/>
</dbReference>
<dbReference type="PANTHER" id="PTHR43117">
    <property type="entry name" value="OSMOPROTECTANT IMPORT ATP-BINDING PROTEIN OSMV"/>
    <property type="match status" value="1"/>
</dbReference>
<comment type="similarity">
    <text evidence="1">Belongs to the ABC transporter superfamily.</text>
</comment>
<keyword evidence="2" id="KW-0813">Transport</keyword>
<dbReference type="SUPFAM" id="SSF52540">
    <property type="entry name" value="P-loop containing nucleoside triphosphate hydrolases"/>
    <property type="match status" value="1"/>
</dbReference>
<accession>A0ABS5F7I9</accession>
<proteinExistence type="inferred from homology"/>
<dbReference type="InterPro" id="IPR017871">
    <property type="entry name" value="ABC_transporter-like_CS"/>
</dbReference>
<feature type="domain" description="ABC transporter" evidence="5">
    <location>
        <begin position="5"/>
        <end position="238"/>
    </location>
</feature>
<dbReference type="GO" id="GO:0005524">
    <property type="term" value="F:ATP binding"/>
    <property type="evidence" value="ECO:0007669"/>
    <property type="project" value="UniProtKB-KW"/>
</dbReference>
<protein>
    <submittedName>
        <fullName evidence="6">ABC transporter ATP-binding protein</fullName>
    </submittedName>
</protein>
<dbReference type="PROSITE" id="PS50893">
    <property type="entry name" value="ABC_TRANSPORTER_2"/>
    <property type="match status" value="1"/>
</dbReference>
<evidence type="ECO:0000313" key="6">
    <source>
        <dbReference type="EMBL" id="MBR0668517.1"/>
    </source>
</evidence>
<evidence type="ECO:0000256" key="4">
    <source>
        <dbReference type="ARBA" id="ARBA00022840"/>
    </source>
</evidence>
<reference evidence="7" key="1">
    <citation type="journal article" date="2021" name="Syst. Appl. Microbiol.">
        <title>Roseomonas hellenica sp. nov., isolated from roots of wild-growing Alkanna tinctoria.</title>
        <authorList>
            <person name="Rat A."/>
            <person name="Naranjo H.D."/>
            <person name="Lebbe L."/>
            <person name="Cnockaert M."/>
            <person name="Krigas N."/>
            <person name="Grigoriadou K."/>
            <person name="Maloupa E."/>
            <person name="Willems A."/>
        </authorList>
    </citation>
    <scope>NUCLEOTIDE SEQUENCE [LARGE SCALE GENOMIC DNA]</scope>
    <source>
        <strain evidence="7">LMG 31523</strain>
    </source>
</reference>
<dbReference type="PROSITE" id="PS00211">
    <property type="entry name" value="ABC_TRANSPORTER_1"/>
    <property type="match status" value="1"/>
</dbReference>
<evidence type="ECO:0000256" key="3">
    <source>
        <dbReference type="ARBA" id="ARBA00022741"/>
    </source>
</evidence>
<keyword evidence="7" id="KW-1185">Reference proteome</keyword>
<evidence type="ECO:0000259" key="5">
    <source>
        <dbReference type="PROSITE" id="PS50893"/>
    </source>
</evidence>
<dbReference type="PANTHER" id="PTHR43117:SF5">
    <property type="entry name" value="GLYCINE BETAINE UPTAKE SYSTEM ATP-BINDING PROTEIN YEHX"/>
    <property type="match status" value="1"/>
</dbReference>
<name>A0ABS5F7I9_9PROT</name>
<organism evidence="6 7">
    <name type="scientific">Plastoroseomonas hellenica</name>
    <dbReference type="NCBI Taxonomy" id="2687306"/>
    <lineage>
        <taxon>Bacteria</taxon>
        <taxon>Pseudomonadati</taxon>
        <taxon>Pseudomonadota</taxon>
        <taxon>Alphaproteobacteria</taxon>
        <taxon>Acetobacterales</taxon>
        <taxon>Acetobacteraceae</taxon>
        <taxon>Plastoroseomonas</taxon>
    </lineage>
</organism>
<comment type="caution">
    <text evidence="6">The sequence shown here is derived from an EMBL/GenBank/DDBJ whole genome shotgun (WGS) entry which is preliminary data.</text>
</comment>
<sequence length="316" mass="32898">MAAVIAFEDVSVAYGGRDGLRDVTLEVAAGELCVLVGPSGAGKSTLLRLVNRLVAPSAGVVRVRGEDIARNDPIRLRRSIGYAIQSVGLFPHRTVGENIATVPRLLGWPEPRIAARIPELLALLRLDADLAARYPHTLSGGQAQRVGLARALAADPDLLLMDEPFGAADPILRRALRAELRRIHAVTGKTILLVTHDAEEALELATRVVVLRDGRVLAAGAPLELIRAADPFVRDLLGGDAPALRRLGLVTVAAAMAATAAPAGAPVIAPGASLSDALSLMLETRAEVLAVGEDGRTLGSLGLPGLLRAVPMPAPA</sequence>
<evidence type="ECO:0000256" key="2">
    <source>
        <dbReference type="ARBA" id="ARBA00022448"/>
    </source>
</evidence>
<dbReference type="InterPro" id="IPR027417">
    <property type="entry name" value="P-loop_NTPase"/>
</dbReference>
<dbReference type="Pfam" id="PF00005">
    <property type="entry name" value="ABC_tran"/>
    <property type="match status" value="1"/>
</dbReference>
<evidence type="ECO:0000256" key="1">
    <source>
        <dbReference type="ARBA" id="ARBA00005417"/>
    </source>
</evidence>
<dbReference type="RefSeq" id="WP_246527003.1">
    <property type="nucleotide sequence ID" value="NZ_JAAGBB010000059.1"/>
</dbReference>
<dbReference type="EMBL" id="JAAGBB010000059">
    <property type="protein sequence ID" value="MBR0668517.1"/>
    <property type="molecule type" value="Genomic_DNA"/>
</dbReference>
<dbReference type="Gene3D" id="3.40.50.300">
    <property type="entry name" value="P-loop containing nucleotide triphosphate hydrolases"/>
    <property type="match status" value="1"/>
</dbReference>
<keyword evidence="3" id="KW-0547">Nucleotide-binding</keyword>
<dbReference type="InterPro" id="IPR003593">
    <property type="entry name" value="AAA+_ATPase"/>
</dbReference>
<evidence type="ECO:0000313" key="7">
    <source>
        <dbReference type="Proteomes" id="UP001196870"/>
    </source>
</evidence>
<gene>
    <name evidence="6" type="ORF">GXW71_29460</name>
</gene>
<dbReference type="Proteomes" id="UP001196870">
    <property type="component" value="Unassembled WGS sequence"/>
</dbReference>
<dbReference type="InterPro" id="IPR003439">
    <property type="entry name" value="ABC_transporter-like_ATP-bd"/>
</dbReference>